<reference evidence="4 5" key="1">
    <citation type="journal article" date="2018" name="J. Microbiol.">
        <title>Baekduia soli gen. nov., sp. nov., a novel bacterium isolated from the soil of Baekdu Mountain and proposal of a novel family name, Baekduiaceae fam. nov.</title>
        <authorList>
            <person name="An D.S."/>
            <person name="Siddiqi M.Z."/>
            <person name="Kim K.H."/>
            <person name="Yu H.S."/>
            <person name="Im W.T."/>
        </authorList>
    </citation>
    <scope>NUCLEOTIDE SEQUENCE [LARGE SCALE GENOMIC DNA]</scope>
    <source>
        <strain evidence="4 5">BR7-21</strain>
    </source>
</reference>
<gene>
    <name evidence="4" type="ORF">FSW04_20910</name>
</gene>
<dbReference type="EMBL" id="CP042430">
    <property type="protein sequence ID" value="QEC49787.1"/>
    <property type="molecule type" value="Genomic_DNA"/>
</dbReference>
<dbReference type="Gene3D" id="3.60.21.10">
    <property type="match status" value="1"/>
</dbReference>
<dbReference type="InterPro" id="IPR029052">
    <property type="entry name" value="Metallo-depent_PP-like"/>
</dbReference>
<evidence type="ECO:0000313" key="5">
    <source>
        <dbReference type="Proteomes" id="UP000321805"/>
    </source>
</evidence>
<dbReference type="Proteomes" id="UP000321805">
    <property type="component" value="Chromosome"/>
</dbReference>
<protein>
    <submittedName>
        <fullName evidence="4">PKD domain-containing protein</fullName>
    </submittedName>
</protein>
<dbReference type="KEGG" id="bsol:FSW04_20910"/>
<keyword evidence="1 2" id="KW-0732">Signal</keyword>
<keyword evidence="5" id="KW-1185">Reference proteome</keyword>
<evidence type="ECO:0000256" key="2">
    <source>
        <dbReference type="SAM" id="SignalP"/>
    </source>
</evidence>
<dbReference type="Pfam" id="PF00149">
    <property type="entry name" value="Metallophos"/>
    <property type="match status" value="1"/>
</dbReference>
<dbReference type="PROSITE" id="PS50093">
    <property type="entry name" value="PKD"/>
    <property type="match status" value="2"/>
</dbReference>
<dbReference type="SMART" id="SM00089">
    <property type="entry name" value="PKD"/>
    <property type="match status" value="2"/>
</dbReference>
<feature type="chain" id="PRO_5022897028" evidence="2">
    <location>
        <begin position="26"/>
        <end position="589"/>
    </location>
</feature>
<evidence type="ECO:0000259" key="3">
    <source>
        <dbReference type="PROSITE" id="PS50093"/>
    </source>
</evidence>
<dbReference type="InterPro" id="IPR000601">
    <property type="entry name" value="PKD_dom"/>
</dbReference>
<dbReference type="InterPro" id="IPR035986">
    <property type="entry name" value="PKD_dom_sf"/>
</dbReference>
<evidence type="ECO:0000313" key="4">
    <source>
        <dbReference type="EMBL" id="QEC49787.1"/>
    </source>
</evidence>
<dbReference type="RefSeq" id="WP_146922152.1">
    <property type="nucleotide sequence ID" value="NZ_CP042430.1"/>
</dbReference>
<dbReference type="SUPFAM" id="SSF56300">
    <property type="entry name" value="Metallo-dependent phosphatases"/>
    <property type="match status" value="1"/>
</dbReference>
<dbReference type="Pfam" id="PF18911">
    <property type="entry name" value="PKD_4"/>
    <property type="match status" value="2"/>
</dbReference>
<dbReference type="PANTHER" id="PTHR22953">
    <property type="entry name" value="ACID PHOSPHATASE RELATED"/>
    <property type="match status" value="1"/>
</dbReference>
<accession>A0A5B8U9U9</accession>
<dbReference type="InterPro" id="IPR013783">
    <property type="entry name" value="Ig-like_fold"/>
</dbReference>
<dbReference type="InterPro" id="IPR039331">
    <property type="entry name" value="PAPs-like"/>
</dbReference>
<dbReference type="CDD" id="cd00146">
    <property type="entry name" value="PKD"/>
    <property type="match status" value="2"/>
</dbReference>
<sequence>MRRLRPVAIALALAATLAAAGAAQAADPVVMAAGDVACDSPGITTPGPCSQAYTAGLAVSQLQSAGGLDALLAMGDLQYDRGDLSDFQSYFGTTWGQPLLRPVLRPVPGNHEYETSGASGYFDYFASIEVAAGTRGQGWYSFDVGSWHFIGLNTSDGCTPVSCAAGSAQETWLRQDLATTSQPCIAAFWHHPLDTVNGRLHDVWQDLYDAGADLVLDGHNHGYTGAVALNADGQADPAGPRQIVVGTGGKSNGVYGLLKLTLHANGADWQFVGSGTSDSGSLTCHGSAPPPPPAPAAHFTVTANGLSAAVANTSTGSATSWDWDFGDGTAHATQRTPPAHVYAQPGTYTITLTAGNATGSTQEQRTVTVVRPPLASFTASVHDLDVTFTDTSTSAPVTWRWDFGDGASATTQSPSHRYAAAGTYTVRLTAGNAGGSSIRTQAVTVTAPVVVMPGGPPSGGPDVAPPPLVAPPVAPVEPPATPPAVDQPVLAQSTAPVPVPVLTGARARAALRAVLTRRLRGWRITGLTCSAKAGSRSASCRFTARRHGRIIRATGRLTASAGTGALRYRLSLRRGTSRHRSHWTGRATG</sequence>
<name>A0A5B8U9U9_9ACTN</name>
<feature type="domain" description="PKD" evidence="3">
    <location>
        <begin position="291"/>
        <end position="369"/>
    </location>
</feature>
<dbReference type="GO" id="GO:0005975">
    <property type="term" value="P:carbohydrate metabolic process"/>
    <property type="evidence" value="ECO:0007669"/>
    <property type="project" value="UniProtKB-ARBA"/>
</dbReference>
<evidence type="ECO:0000256" key="1">
    <source>
        <dbReference type="ARBA" id="ARBA00022729"/>
    </source>
</evidence>
<proteinExistence type="predicted"/>
<feature type="domain" description="PKD" evidence="3">
    <location>
        <begin position="369"/>
        <end position="452"/>
    </location>
</feature>
<dbReference type="GO" id="GO:0003993">
    <property type="term" value="F:acid phosphatase activity"/>
    <property type="evidence" value="ECO:0007669"/>
    <property type="project" value="InterPro"/>
</dbReference>
<dbReference type="PANTHER" id="PTHR22953:SF153">
    <property type="entry name" value="PURPLE ACID PHOSPHATASE"/>
    <property type="match status" value="1"/>
</dbReference>
<dbReference type="InterPro" id="IPR004843">
    <property type="entry name" value="Calcineurin-like_PHP"/>
</dbReference>
<feature type="signal peptide" evidence="2">
    <location>
        <begin position="1"/>
        <end position="25"/>
    </location>
</feature>
<organism evidence="4 5">
    <name type="scientific">Baekduia soli</name>
    <dbReference type="NCBI Taxonomy" id="496014"/>
    <lineage>
        <taxon>Bacteria</taxon>
        <taxon>Bacillati</taxon>
        <taxon>Actinomycetota</taxon>
        <taxon>Thermoleophilia</taxon>
        <taxon>Solirubrobacterales</taxon>
        <taxon>Baekduiaceae</taxon>
        <taxon>Baekduia</taxon>
    </lineage>
</organism>
<dbReference type="InterPro" id="IPR022409">
    <property type="entry name" value="PKD/Chitinase_dom"/>
</dbReference>
<dbReference type="OrthoDB" id="5513218at2"/>
<dbReference type="SUPFAM" id="SSF49299">
    <property type="entry name" value="PKD domain"/>
    <property type="match status" value="2"/>
</dbReference>
<dbReference type="Gene3D" id="2.60.40.10">
    <property type="entry name" value="Immunoglobulins"/>
    <property type="match status" value="2"/>
</dbReference>
<dbReference type="AlphaFoldDB" id="A0A5B8U9U9"/>